<evidence type="ECO:0000313" key="3">
    <source>
        <dbReference type="Proteomes" id="UP001432322"/>
    </source>
</evidence>
<comment type="caution">
    <text evidence="2">The sequence shown here is derived from an EMBL/GenBank/DDBJ whole genome shotgun (WGS) entry which is preliminary data.</text>
</comment>
<feature type="compositionally biased region" description="Low complexity" evidence="1">
    <location>
        <begin position="108"/>
        <end position="134"/>
    </location>
</feature>
<keyword evidence="3" id="KW-1185">Reference proteome</keyword>
<sequence>LLMYLLAFDDTQKGESFDFVDCLISRRSSGDGAVFARSSESLRSLRSDLSLGSNGTGRSLSSSISLGSGCSVGRSSIESSLSSGSGRSVNSLLSDGAGRSVHLHDSSGRSSGSGYSGSSSGSHHSNGSVHTSGTRLSVVSRGSGLALGSSGSLVSAHSLGSRGTRRADDARFSGYGRDKNGSVSSRLTISSKSSIISIGPRISRGTRGTSRSLLASTTSSRCIRVNHGRRVRCSGRRRTVLSLGTMESRDIDVVHLSPDIARANLAELGLHDEMRLEGSDIGVKHGKSDHRCDDSYGRDNYSEESNSTKMTMLCCIRGTIHC</sequence>
<evidence type="ECO:0000256" key="1">
    <source>
        <dbReference type="SAM" id="MobiDB-lite"/>
    </source>
</evidence>
<gene>
    <name evidence="2" type="ORF">PFISCL1PPCAC_6116</name>
</gene>
<feature type="compositionally biased region" description="Low complexity" evidence="1">
    <location>
        <begin position="149"/>
        <end position="161"/>
    </location>
</feature>
<feature type="non-terminal residue" evidence="2">
    <location>
        <position position="322"/>
    </location>
</feature>
<protein>
    <submittedName>
        <fullName evidence="2">Uncharacterized protein</fullName>
    </submittedName>
</protein>
<feature type="region of interest" description="Disordered" evidence="1">
    <location>
        <begin position="98"/>
        <end position="134"/>
    </location>
</feature>
<dbReference type="AlphaFoldDB" id="A0AAV5V8K2"/>
<dbReference type="EMBL" id="BTSY01000002">
    <property type="protein sequence ID" value="GMT14819.1"/>
    <property type="molecule type" value="Genomic_DNA"/>
</dbReference>
<feature type="region of interest" description="Disordered" evidence="1">
    <location>
        <begin position="149"/>
        <end position="186"/>
    </location>
</feature>
<feature type="compositionally biased region" description="Basic and acidic residues" evidence="1">
    <location>
        <begin position="165"/>
        <end position="180"/>
    </location>
</feature>
<dbReference type="Proteomes" id="UP001432322">
    <property type="component" value="Unassembled WGS sequence"/>
</dbReference>
<name>A0AAV5V8K2_9BILA</name>
<feature type="non-terminal residue" evidence="2">
    <location>
        <position position="1"/>
    </location>
</feature>
<proteinExistence type="predicted"/>
<feature type="region of interest" description="Disordered" evidence="1">
    <location>
        <begin position="47"/>
        <end position="69"/>
    </location>
</feature>
<organism evidence="2 3">
    <name type="scientific">Pristionchus fissidentatus</name>
    <dbReference type="NCBI Taxonomy" id="1538716"/>
    <lineage>
        <taxon>Eukaryota</taxon>
        <taxon>Metazoa</taxon>
        <taxon>Ecdysozoa</taxon>
        <taxon>Nematoda</taxon>
        <taxon>Chromadorea</taxon>
        <taxon>Rhabditida</taxon>
        <taxon>Rhabditina</taxon>
        <taxon>Diplogasteromorpha</taxon>
        <taxon>Diplogasteroidea</taxon>
        <taxon>Neodiplogasteridae</taxon>
        <taxon>Pristionchus</taxon>
    </lineage>
</organism>
<evidence type="ECO:0000313" key="2">
    <source>
        <dbReference type="EMBL" id="GMT14819.1"/>
    </source>
</evidence>
<accession>A0AAV5V8K2</accession>
<reference evidence="2" key="1">
    <citation type="submission" date="2023-10" db="EMBL/GenBank/DDBJ databases">
        <title>Genome assembly of Pristionchus species.</title>
        <authorList>
            <person name="Yoshida K."/>
            <person name="Sommer R.J."/>
        </authorList>
    </citation>
    <scope>NUCLEOTIDE SEQUENCE</scope>
    <source>
        <strain evidence="2">RS5133</strain>
    </source>
</reference>